<proteinExistence type="inferred from homology"/>
<comment type="catalytic activity">
    <reaction evidence="8 9">
        <text>(1S,2R)-1-C-(indol-3-yl)glycerol 3-phosphate + L-serine = D-glyceraldehyde 3-phosphate + L-tryptophan + H2O</text>
        <dbReference type="Rhea" id="RHEA:10532"/>
        <dbReference type="ChEBI" id="CHEBI:15377"/>
        <dbReference type="ChEBI" id="CHEBI:33384"/>
        <dbReference type="ChEBI" id="CHEBI:57912"/>
        <dbReference type="ChEBI" id="CHEBI:58866"/>
        <dbReference type="ChEBI" id="CHEBI:59776"/>
        <dbReference type="EC" id="4.2.1.20"/>
    </reaction>
</comment>
<dbReference type="Proteomes" id="UP000216101">
    <property type="component" value="Unassembled WGS sequence"/>
</dbReference>
<feature type="active site" description="Proton acceptor" evidence="9">
    <location>
        <position position="60"/>
    </location>
</feature>
<dbReference type="NCBIfam" id="TIGR00262">
    <property type="entry name" value="trpA"/>
    <property type="match status" value="1"/>
</dbReference>
<evidence type="ECO:0000256" key="9">
    <source>
        <dbReference type="HAMAP-Rule" id="MF_00131"/>
    </source>
</evidence>
<evidence type="ECO:0000313" key="11">
    <source>
        <dbReference type="EMBL" id="OZY85767.1"/>
    </source>
</evidence>
<gene>
    <name evidence="9" type="primary">trpA</name>
    <name evidence="11" type="ORF">CBP51_01590</name>
</gene>
<keyword evidence="12" id="KW-1185">Reference proteome</keyword>
<evidence type="ECO:0000256" key="5">
    <source>
        <dbReference type="ARBA" id="ARBA00022822"/>
    </source>
</evidence>
<sequence>MSRISQQLMQAKSAGKKILVAYIVNGDPHPEATLPTMHALVEQGVDVIELGVPFSDPMAEGPVIQKGHERALEYHISLKGTLELVKQFRATNTTTPIVLMGYANPVERFGYAAFAKAAADAGVDGLLTVDLPPEEVVQLKVYLDAEGLDNIFLLAPTTTVERAQKIAAYATGFLYYVSLKGVTGAGHLDVDSVKSKLAEFGKLTDLPVCVGFGIKDPETAKAVAALADGVVVGSVLVDKMGSMAGKDSEEIARAVGDIIGSIRVAIDSL</sequence>
<evidence type="ECO:0000256" key="4">
    <source>
        <dbReference type="ARBA" id="ARBA00022605"/>
    </source>
</evidence>
<evidence type="ECO:0000256" key="1">
    <source>
        <dbReference type="ARBA" id="ARBA00003365"/>
    </source>
</evidence>
<keyword evidence="5 9" id="KW-0822">Tryptophan biosynthesis</keyword>
<dbReference type="HAMAP" id="MF_00131">
    <property type="entry name" value="Trp_synth_alpha"/>
    <property type="match status" value="1"/>
</dbReference>
<evidence type="ECO:0000313" key="12">
    <source>
        <dbReference type="Proteomes" id="UP000216101"/>
    </source>
</evidence>
<dbReference type="EMBL" id="NHNI01000001">
    <property type="protein sequence ID" value="OZY85767.1"/>
    <property type="molecule type" value="Genomic_DNA"/>
</dbReference>
<dbReference type="InterPro" id="IPR011060">
    <property type="entry name" value="RibuloseP-bd_barrel"/>
</dbReference>
<evidence type="ECO:0000256" key="8">
    <source>
        <dbReference type="ARBA" id="ARBA00049047"/>
    </source>
</evidence>
<dbReference type="PANTHER" id="PTHR43406">
    <property type="entry name" value="TRYPTOPHAN SYNTHASE, ALPHA CHAIN"/>
    <property type="match status" value="1"/>
</dbReference>
<feature type="active site" description="Proton acceptor" evidence="9">
    <location>
        <position position="49"/>
    </location>
</feature>
<dbReference type="PANTHER" id="PTHR43406:SF1">
    <property type="entry name" value="TRYPTOPHAN SYNTHASE ALPHA CHAIN, CHLOROPLASTIC"/>
    <property type="match status" value="1"/>
</dbReference>
<dbReference type="UniPathway" id="UPA00035">
    <property type="reaction ID" value="UER00044"/>
</dbReference>
<comment type="caution">
    <text evidence="11">The sequence shown here is derived from an EMBL/GenBank/DDBJ whole genome shotgun (WGS) entry which is preliminary data.</text>
</comment>
<reference evidence="12" key="1">
    <citation type="submission" date="2017-05" db="EMBL/GenBank/DDBJ databases">
        <authorList>
            <person name="Barney B.M."/>
        </authorList>
    </citation>
    <scope>NUCLEOTIDE SEQUENCE [LARGE SCALE GENOMIC DNA]</scope>
    <source>
        <strain evidence="12">PSBB022</strain>
    </source>
</reference>
<dbReference type="AlphaFoldDB" id="A0A266Q7A0"/>
<dbReference type="RefSeq" id="WP_078043140.1">
    <property type="nucleotide sequence ID" value="NZ_NHNI01000001.1"/>
</dbReference>
<protein>
    <recommendedName>
        <fullName evidence="9">Tryptophan synthase alpha chain</fullName>
        <ecNumber evidence="9">4.2.1.20</ecNumber>
    </recommendedName>
</protein>
<dbReference type="InterPro" id="IPR002028">
    <property type="entry name" value="Trp_synthase_suA"/>
</dbReference>
<dbReference type="GO" id="GO:0004834">
    <property type="term" value="F:tryptophan synthase activity"/>
    <property type="evidence" value="ECO:0007669"/>
    <property type="project" value="UniProtKB-UniRule"/>
</dbReference>
<comment type="function">
    <text evidence="1 9">The alpha subunit is responsible for the aldol cleavage of indoleglycerol phosphate to indole and glyceraldehyde 3-phosphate.</text>
</comment>
<keyword evidence="4 9" id="KW-0028">Amino-acid biosynthesis</keyword>
<dbReference type="Gene3D" id="3.20.20.70">
    <property type="entry name" value="Aldolase class I"/>
    <property type="match status" value="1"/>
</dbReference>
<comment type="subunit">
    <text evidence="3 9">Tetramer of two alpha and two beta chains.</text>
</comment>
<evidence type="ECO:0000256" key="7">
    <source>
        <dbReference type="ARBA" id="ARBA00023239"/>
    </source>
</evidence>
<dbReference type="CDD" id="cd04724">
    <property type="entry name" value="Tryptophan_synthase_alpha"/>
    <property type="match status" value="1"/>
</dbReference>
<dbReference type="FunFam" id="3.20.20.70:FF:000037">
    <property type="entry name" value="Tryptophan synthase alpha chain"/>
    <property type="match status" value="1"/>
</dbReference>
<evidence type="ECO:0000256" key="10">
    <source>
        <dbReference type="RuleBase" id="RU003662"/>
    </source>
</evidence>
<dbReference type="STRING" id="1209072.GCA_000766945_03321"/>
<dbReference type="EC" id="4.2.1.20" evidence="9"/>
<name>A0A266Q7A0_9GAMM</name>
<evidence type="ECO:0000256" key="6">
    <source>
        <dbReference type="ARBA" id="ARBA00023141"/>
    </source>
</evidence>
<organism evidence="11 12">
    <name type="scientific">Cellvibrio mixtus</name>
    <dbReference type="NCBI Taxonomy" id="39650"/>
    <lineage>
        <taxon>Bacteria</taxon>
        <taxon>Pseudomonadati</taxon>
        <taxon>Pseudomonadota</taxon>
        <taxon>Gammaproteobacteria</taxon>
        <taxon>Cellvibrionales</taxon>
        <taxon>Cellvibrionaceae</taxon>
        <taxon>Cellvibrio</taxon>
    </lineage>
</organism>
<dbReference type="PROSITE" id="PS50007">
    <property type="entry name" value="PIPLC_X_DOMAIN"/>
    <property type="match status" value="1"/>
</dbReference>
<comment type="pathway">
    <text evidence="2 9">Amino-acid biosynthesis; L-tryptophan biosynthesis; L-tryptophan from chorismate: step 5/5.</text>
</comment>
<dbReference type="Pfam" id="PF00290">
    <property type="entry name" value="Trp_syntA"/>
    <property type="match status" value="1"/>
</dbReference>
<evidence type="ECO:0000256" key="2">
    <source>
        <dbReference type="ARBA" id="ARBA00004733"/>
    </source>
</evidence>
<evidence type="ECO:0000256" key="3">
    <source>
        <dbReference type="ARBA" id="ARBA00011270"/>
    </source>
</evidence>
<accession>A0A266Q7A0</accession>
<dbReference type="GO" id="GO:0005829">
    <property type="term" value="C:cytosol"/>
    <property type="evidence" value="ECO:0007669"/>
    <property type="project" value="TreeGrafter"/>
</dbReference>
<dbReference type="SUPFAM" id="SSF51366">
    <property type="entry name" value="Ribulose-phoshate binding barrel"/>
    <property type="match status" value="1"/>
</dbReference>
<dbReference type="PROSITE" id="PS00167">
    <property type="entry name" value="TRP_SYNTHASE_ALPHA"/>
    <property type="match status" value="1"/>
</dbReference>
<dbReference type="InterPro" id="IPR018204">
    <property type="entry name" value="Trp_synthase_alpha_AS"/>
</dbReference>
<keyword evidence="6 9" id="KW-0057">Aromatic amino acid biosynthesis</keyword>
<keyword evidence="7 9" id="KW-0456">Lyase</keyword>
<dbReference type="InterPro" id="IPR013785">
    <property type="entry name" value="Aldolase_TIM"/>
</dbReference>
<comment type="similarity">
    <text evidence="9 10">Belongs to the TrpA family.</text>
</comment>